<name>A0A139AMG3_GONPJ</name>
<sequence>MLTGRATGQRGTSPPPRRLPGPSPTPKTKPVLTSRVQLTHPSPLTLRARPSDSTSDLVEDELSLSVSTNTLRSGSGRTPLSRRSPSPAASKSTQPASSSVGFGGLESKSVFGESCLLQVHETLLSLRRENAELKSSLQSSQEACGKLKTDNINISRQLADTQDSLRVKTALLQTLEGRIKDLEREVTKYRTPKGSLALTEDPKKSFHDDEYDGVLSKSMTAVHSKSKSSSKPGRTQLSARAATLDRVSILSSSLRPSSPDNRVRKPMLYTPPIMHRGDTPTPSESGLTQLVDGMGDSELNLDSSFRIDDPITEQDWELSSNRSSKLFQAFVRAHSGGTTLLDETQSNPSTDVSDFEIPGTLHCTAPAASYFHERQYEPQRGDIGLSMANGRCALSSKVTSRPSASANTTTSDTAASLRLSLYSPSPTLHRTSLGESQVRS</sequence>
<feature type="compositionally biased region" description="Pro residues" evidence="2">
    <location>
        <begin position="13"/>
        <end position="27"/>
    </location>
</feature>
<dbReference type="Proteomes" id="UP000070544">
    <property type="component" value="Unassembled WGS sequence"/>
</dbReference>
<dbReference type="AlphaFoldDB" id="A0A139AMG3"/>
<evidence type="ECO:0000256" key="2">
    <source>
        <dbReference type="SAM" id="MobiDB-lite"/>
    </source>
</evidence>
<feature type="coiled-coil region" evidence="1">
    <location>
        <begin position="123"/>
        <end position="185"/>
    </location>
</feature>
<gene>
    <name evidence="3" type="ORF">M427DRAFT_153806</name>
</gene>
<feature type="compositionally biased region" description="Low complexity" evidence="2">
    <location>
        <begin position="71"/>
        <end position="93"/>
    </location>
</feature>
<protein>
    <submittedName>
        <fullName evidence="3">Uncharacterized protein</fullName>
    </submittedName>
</protein>
<reference evidence="3 4" key="1">
    <citation type="journal article" date="2015" name="Genome Biol. Evol.">
        <title>Phylogenomic analyses indicate that early fungi evolved digesting cell walls of algal ancestors of land plants.</title>
        <authorList>
            <person name="Chang Y."/>
            <person name="Wang S."/>
            <person name="Sekimoto S."/>
            <person name="Aerts A.L."/>
            <person name="Choi C."/>
            <person name="Clum A."/>
            <person name="LaButti K.M."/>
            <person name="Lindquist E.A."/>
            <person name="Yee Ngan C."/>
            <person name="Ohm R.A."/>
            <person name="Salamov A.A."/>
            <person name="Grigoriev I.V."/>
            <person name="Spatafora J.W."/>
            <person name="Berbee M.L."/>
        </authorList>
    </citation>
    <scope>NUCLEOTIDE SEQUENCE [LARGE SCALE GENOMIC DNA]</scope>
    <source>
        <strain evidence="3 4">JEL478</strain>
    </source>
</reference>
<keyword evidence="1" id="KW-0175">Coiled coil</keyword>
<evidence type="ECO:0000313" key="4">
    <source>
        <dbReference type="Proteomes" id="UP000070544"/>
    </source>
</evidence>
<proteinExistence type="predicted"/>
<accession>A0A139AMG3</accession>
<keyword evidence="4" id="KW-1185">Reference proteome</keyword>
<dbReference type="OrthoDB" id="10498961at2759"/>
<feature type="compositionally biased region" description="Polar residues" evidence="2">
    <location>
        <begin position="221"/>
        <end position="238"/>
    </location>
</feature>
<dbReference type="EMBL" id="KQ965746">
    <property type="protein sequence ID" value="KXS17635.1"/>
    <property type="molecule type" value="Genomic_DNA"/>
</dbReference>
<organism evidence="3 4">
    <name type="scientific">Gonapodya prolifera (strain JEL478)</name>
    <name type="common">Monoblepharis prolifera</name>
    <dbReference type="NCBI Taxonomy" id="1344416"/>
    <lineage>
        <taxon>Eukaryota</taxon>
        <taxon>Fungi</taxon>
        <taxon>Fungi incertae sedis</taxon>
        <taxon>Chytridiomycota</taxon>
        <taxon>Chytridiomycota incertae sedis</taxon>
        <taxon>Monoblepharidomycetes</taxon>
        <taxon>Monoblepharidales</taxon>
        <taxon>Gonapodyaceae</taxon>
        <taxon>Gonapodya</taxon>
    </lineage>
</organism>
<feature type="region of interest" description="Disordered" evidence="2">
    <location>
        <begin position="1"/>
        <end position="100"/>
    </location>
</feature>
<evidence type="ECO:0000313" key="3">
    <source>
        <dbReference type="EMBL" id="KXS17635.1"/>
    </source>
</evidence>
<evidence type="ECO:0000256" key="1">
    <source>
        <dbReference type="SAM" id="Coils"/>
    </source>
</evidence>
<feature type="region of interest" description="Disordered" evidence="2">
    <location>
        <begin position="221"/>
        <end position="242"/>
    </location>
</feature>